<proteinExistence type="inferred from homology"/>
<dbReference type="PANTHER" id="PTHR30246:SF1">
    <property type="entry name" value="2-DEHYDRO-3-DEOXY-6-PHOSPHOGALACTONATE ALDOLASE-RELATED"/>
    <property type="match status" value="1"/>
</dbReference>
<comment type="subunit">
    <text evidence="3">Homotrimer.</text>
</comment>
<gene>
    <name evidence="6" type="ORF">B6D06_01655</name>
</gene>
<dbReference type="CDD" id="cd00452">
    <property type="entry name" value="KDPG_aldolase"/>
    <property type="match status" value="1"/>
</dbReference>
<evidence type="ECO:0000256" key="1">
    <source>
        <dbReference type="ARBA" id="ARBA00004761"/>
    </source>
</evidence>
<dbReference type="Gene3D" id="3.20.20.70">
    <property type="entry name" value="Aldolase class I"/>
    <property type="match status" value="1"/>
</dbReference>
<reference evidence="6 7" key="1">
    <citation type="submission" date="2017-03" db="EMBL/GenBank/DDBJ databases">
        <title>Comparative genomics of honeybee gut symbionts reveal geographically distinct and subgroup specific antibiotic resistance.</title>
        <authorList>
            <person name="Ludvigsen J."/>
            <person name="Porcellato D."/>
            <person name="Labee-Lund T.M."/>
            <person name="Amdam G.V."/>
            <person name="Rudi K."/>
        </authorList>
    </citation>
    <scope>NUCLEOTIDE SEQUENCE [LARGE SCALE GENOMIC DNA]</scope>
    <source>
        <strain evidence="6 7">A-4-12</strain>
    </source>
</reference>
<dbReference type="OrthoDB" id="8590323at2"/>
<dbReference type="EMBL" id="NASK01000069">
    <property type="protein sequence ID" value="OTQ52771.1"/>
    <property type="molecule type" value="Genomic_DNA"/>
</dbReference>
<organism evidence="6 7">
    <name type="scientific">Gilliamella apis</name>
    <dbReference type="NCBI Taxonomy" id="1970738"/>
    <lineage>
        <taxon>Bacteria</taxon>
        <taxon>Pseudomonadati</taxon>
        <taxon>Pseudomonadota</taxon>
        <taxon>Gammaproteobacteria</taxon>
        <taxon>Orbales</taxon>
        <taxon>Orbaceae</taxon>
        <taxon>Gilliamella</taxon>
    </lineage>
</organism>
<evidence type="ECO:0000256" key="3">
    <source>
        <dbReference type="ARBA" id="ARBA00011233"/>
    </source>
</evidence>
<keyword evidence="4" id="KW-0456">Lyase</keyword>
<dbReference type="PANTHER" id="PTHR30246">
    <property type="entry name" value="2-KETO-3-DEOXY-6-PHOSPHOGLUCONATE ALDOLASE"/>
    <property type="match status" value="1"/>
</dbReference>
<name>A0A242NWT9_9GAMM</name>
<dbReference type="RefSeq" id="WP_086319989.1">
    <property type="nucleotide sequence ID" value="NZ_NASD01000025.1"/>
</dbReference>
<comment type="pathway">
    <text evidence="1">Carbohydrate acid metabolism.</text>
</comment>
<dbReference type="GO" id="GO:0016829">
    <property type="term" value="F:lyase activity"/>
    <property type="evidence" value="ECO:0007669"/>
    <property type="project" value="UniProtKB-KW"/>
</dbReference>
<evidence type="ECO:0000313" key="7">
    <source>
        <dbReference type="Proteomes" id="UP000194968"/>
    </source>
</evidence>
<keyword evidence="5" id="KW-0119">Carbohydrate metabolism</keyword>
<dbReference type="SUPFAM" id="SSF51569">
    <property type="entry name" value="Aldolase"/>
    <property type="match status" value="1"/>
</dbReference>
<dbReference type="Proteomes" id="UP000194968">
    <property type="component" value="Unassembled WGS sequence"/>
</dbReference>
<sequence length="212" mass="23131">MFKTNIVTRLEQSKFLVIARVETFKRAQEIIEGILAGGIDCVEISYTNNNAGQIIQQLNQEYGDKILVGAGTVLDSETARLAILAGAKFIIAPNYSDAVCKICNRYQIPYMPGCTTMTEIVTALENGAAMIKAFPISNYYGNSLVNMIKTPMPYVPILSSGGVTLENVDDWLNTDIECIGIGSLLTKGSVEDISKNAISLANALKKYKERHP</sequence>
<evidence type="ECO:0000256" key="2">
    <source>
        <dbReference type="ARBA" id="ARBA00006906"/>
    </source>
</evidence>
<accession>A0A242NWT9</accession>
<dbReference type="Pfam" id="PF01081">
    <property type="entry name" value="Aldolase"/>
    <property type="match status" value="1"/>
</dbReference>
<dbReference type="InterPro" id="IPR000887">
    <property type="entry name" value="Aldlse_KDPG_KHG"/>
</dbReference>
<protein>
    <submittedName>
        <fullName evidence="6">Ketohydroxyglutarate aldolase</fullName>
    </submittedName>
</protein>
<evidence type="ECO:0000313" key="6">
    <source>
        <dbReference type="EMBL" id="OTQ52771.1"/>
    </source>
</evidence>
<evidence type="ECO:0000256" key="5">
    <source>
        <dbReference type="ARBA" id="ARBA00023277"/>
    </source>
</evidence>
<dbReference type="InterPro" id="IPR013785">
    <property type="entry name" value="Aldolase_TIM"/>
</dbReference>
<evidence type="ECO:0000256" key="4">
    <source>
        <dbReference type="ARBA" id="ARBA00023239"/>
    </source>
</evidence>
<comment type="caution">
    <text evidence="6">The sequence shown here is derived from an EMBL/GenBank/DDBJ whole genome shotgun (WGS) entry which is preliminary data.</text>
</comment>
<dbReference type="AlphaFoldDB" id="A0A242NWT9"/>
<comment type="similarity">
    <text evidence="2">Belongs to the KHG/KDPG aldolase family.</text>
</comment>